<feature type="repeat" description="ANK" evidence="7">
    <location>
        <begin position="1312"/>
        <end position="1344"/>
    </location>
</feature>
<dbReference type="SMART" id="SM00248">
    <property type="entry name" value="ANK"/>
    <property type="match status" value="4"/>
</dbReference>
<comment type="subcellular location">
    <subcellularLocation>
        <location evidence="1">Membrane</location>
        <topology evidence="1">Multi-pass membrane protein</topology>
    </subcellularLocation>
</comment>
<dbReference type="PROSITE" id="PS50297">
    <property type="entry name" value="ANK_REP_REGION"/>
    <property type="match status" value="2"/>
</dbReference>
<keyword evidence="4 10" id="KW-1133">Transmembrane helix</keyword>
<keyword evidence="3" id="KW-0677">Repeat</keyword>
<name>A0A1Q9EV96_SYMMI</name>
<feature type="domain" description="Fatty acid hydroxylase" evidence="11">
    <location>
        <begin position="1514"/>
        <end position="1647"/>
    </location>
</feature>
<protein>
    <submittedName>
        <fullName evidence="12">E3 ubiquitin-protein ligase HACE1</fullName>
    </submittedName>
</protein>
<keyword evidence="2 10" id="KW-0812">Transmembrane</keyword>
<keyword evidence="6 10" id="KW-0472">Membrane</keyword>
<dbReference type="GO" id="GO:0016020">
    <property type="term" value="C:membrane"/>
    <property type="evidence" value="ECO:0007669"/>
    <property type="project" value="UniProtKB-SubCell"/>
</dbReference>
<dbReference type="Pfam" id="PF12796">
    <property type="entry name" value="Ank_2"/>
    <property type="match status" value="1"/>
</dbReference>
<feature type="repeat" description="PPR" evidence="8">
    <location>
        <begin position="341"/>
        <end position="375"/>
    </location>
</feature>
<feature type="transmembrane region" description="Helical" evidence="10">
    <location>
        <begin position="1214"/>
        <end position="1233"/>
    </location>
</feature>
<dbReference type="Proteomes" id="UP000186817">
    <property type="component" value="Unassembled WGS sequence"/>
</dbReference>
<dbReference type="InterPro" id="IPR011990">
    <property type="entry name" value="TPR-like_helical_dom_sf"/>
</dbReference>
<feature type="transmembrane region" description="Helical" evidence="10">
    <location>
        <begin position="1420"/>
        <end position="1443"/>
    </location>
</feature>
<dbReference type="PANTHER" id="PTHR24171">
    <property type="entry name" value="ANKYRIN REPEAT DOMAIN-CONTAINING PROTEIN 39-RELATED"/>
    <property type="match status" value="1"/>
</dbReference>
<dbReference type="InterPro" id="IPR006694">
    <property type="entry name" value="Fatty_acid_hydroxylase"/>
</dbReference>
<dbReference type="SUPFAM" id="SSF50156">
    <property type="entry name" value="PDZ domain-like"/>
    <property type="match status" value="1"/>
</dbReference>
<feature type="transmembrane region" description="Helical" evidence="10">
    <location>
        <begin position="1469"/>
        <end position="1490"/>
    </location>
</feature>
<evidence type="ECO:0000256" key="9">
    <source>
        <dbReference type="SAM" id="MobiDB-lite"/>
    </source>
</evidence>
<dbReference type="InterPro" id="IPR002885">
    <property type="entry name" value="PPR_rpt"/>
</dbReference>
<dbReference type="EMBL" id="LSRX01000060">
    <property type="protein sequence ID" value="OLQ11340.1"/>
    <property type="molecule type" value="Genomic_DNA"/>
</dbReference>
<evidence type="ECO:0000256" key="10">
    <source>
        <dbReference type="SAM" id="Phobius"/>
    </source>
</evidence>
<feature type="transmembrane region" description="Helical" evidence="10">
    <location>
        <begin position="1059"/>
        <end position="1081"/>
    </location>
</feature>
<dbReference type="Pfam" id="PF03595">
    <property type="entry name" value="SLAC1"/>
    <property type="match status" value="1"/>
</dbReference>
<dbReference type="Pfam" id="PF04116">
    <property type="entry name" value="FA_hydroxylase"/>
    <property type="match status" value="1"/>
</dbReference>
<dbReference type="Gene3D" id="1.50.10.150">
    <property type="entry name" value="Voltage-dependent anion channel"/>
    <property type="match status" value="1"/>
</dbReference>
<dbReference type="SUPFAM" id="SSF48403">
    <property type="entry name" value="Ankyrin repeat"/>
    <property type="match status" value="1"/>
</dbReference>
<keyword evidence="13" id="KW-1185">Reference proteome</keyword>
<dbReference type="GO" id="GO:0004842">
    <property type="term" value="F:ubiquitin-protein transferase activity"/>
    <property type="evidence" value="ECO:0007669"/>
    <property type="project" value="TreeGrafter"/>
</dbReference>
<feature type="transmembrane region" description="Helical" evidence="10">
    <location>
        <begin position="996"/>
        <end position="1017"/>
    </location>
</feature>
<dbReference type="InterPro" id="IPR036034">
    <property type="entry name" value="PDZ_sf"/>
</dbReference>
<organism evidence="12 13">
    <name type="scientific">Symbiodinium microadriaticum</name>
    <name type="common">Dinoflagellate</name>
    <name type="synonym">Zooxanthella microadriatica</name>
    <dbReference type="NCBI Taxonomy" id="2951"/>
    <lineage>
        <taxon>Eukaryota</taxon>
        <taxon>Sar</taxon>
        <taxon>Alveolata</taxon>
        <taxon>Dinophyceae</taxon>
        <taxon>Suessiales</taxon>
        <taxon>Symbiodiniaceae</taxon>
        <taxon>Symbiodinium</taxon>
    </lineage>
</organism>
<evidence type="ECO:0000256" key="1">
    <source>
        <dbReference type="ARBA" id="ARBA00004141"/>
    </source>
</evidence>
<feature type="transmembrane region" description="Helical" evidence="10">
    <location>
        <begin position="1181"/>
        <end position="1202"/>
    </location>
</feature>
<feature type="transmembrane region" description="Helical" evidence="10">
    <location>
        <begin position="1029"/>
        <end position="1047"/>
    </location>
</feature>
<keyword evidence="5 7" id="KW-0040">ANK repeat</keyword>
<dbReference type="Gene3D" id="1.25.40.10">
    <property type="entry name" value="Tetratricopeptide repeat domain"/>
    <property type="match status" value="2"/>
</dbReference>
<evidence type="ECO:0000256" key="7">
    <source>
        <dbReference type="PROSITE-ProRule" id="PRU00023"/>
    </source>
</evidence>
<evidence type="ECO:0000256" key="3">
    <source>
        <dbReference type="ARBA" id="ARBA00022737"/>
    </source>
</evidence>
<dbReference type="PROSITE" id="PS51375">
    <property type="entry name" value="PPR"/>
    <property type="match status" value="1"/>
</dbReference>
<dbReference type="InterPro" id="IPR038665">
    <property type="entry name" value="Voltage-dep_anion_channel_sf"/>
</dbReference>
<feature type="transmembrane region" description="Helical" evidence="10">
    <location>
        <begin position="1574"/>
        <end position="1597"/>
    </location>
</feature>
<feature type="transmembrane region" description="Helical" evidence="10">
    <location>
        <begin position="1506"/>
        <end position="1527"/>
    </location>
</feature>
<dbReference type="GO" id="GO:0055085">
    <property type="term" value="P:transmembrane transport"/>
    <property type="evidence" value="ECO:0007669"/>
    <property type="project" value="InterPro"/>
</dbReference>
<feature type="region of interest" description="Disordered" evidence="9">
    <location>
        <begin position="899"/>
        <end position="953"/>
    </location>
</feature>
<dbReference type="Gene3D" id="1.25.40.20">
    <property type="entry name" value="Ankyrin repeat-containing domain"/>
    <property type="match status" value="1"/>
</dbReference>
<dbReference type="InterPro" id="IPR004695">
    <property type="entry name" value="SLAC1/Mae1/Ssu1/TehA"/>
</dbReference>
<evidence type="ECO:0000256" key="8">
    <source>
        <dbReference type="PROSITE-ProRule" id="PRU00708"/>
    </source>
</evidence>
<evidence type="ECO:0000313" key="13">
    <source>
        <dbReference type="Proteomes" id="UP000186817"/>
    </source>
</evidence>
<feature type="repeat" description="ANK" evidence="7">
    <location>
        <begin position="1345"/>
        <end position="1377"/>
    </location>
</feature>
<feature type="transmembrane region" description="Helical" evidence="10">
    <location>
        <begin position="1248"/>
        <end position="1272"/>
    </location>
</feature>
<feature type="transmembrane region" description="Helical" evidence="10">
    <location>
        <begin position="1122"/>
        <end position="1144"/>
    </location>
</feature>
<dbReference type="PROSITE" id="PS50088">
    <property type="entry name" value="ANK_REPEAT"/>
    <property type="match status" value="2"/>
</dbReference>
<sequence length="1699" mass="183535">MWQVTLASRPFGMTPASKGTGYVVLKTSEGKPAIKAGIRPGWRVADVAGQSVEGLEGSEVQALLKDASLPVTVAFDGIPENGDFCIACQEILPQPSFSRKMRTKPPEKRRCANCVDLAEAEAEAEAQAKEEVAGGGYADAAAQGPTSKLSELQQLCAETAREAELVTGLKAVRGRGRGRGSSLFAAAWAHQPNMRAAWLAAVLAAGAAAVQSNEARRGQSVLGDLSRADCSRFLEVHGVESGKPAEFGSWHRLIWMLAAFMLARLQMREIVFAGRRGVNKYMEDEARREGLLRRMPVAEIGWDDHNLSEADIKSLSMISTAADKLDWYRAKAAWDSSSRLKTPLCNAMMHAAFRCGRYADGQRIFWDMSERGLPKNSITYNCAIRLFSMLGQYEHAYALFEEARDTIAVSGDPRLVYLLLSEMINSMAEAGNLTGVGEFLQLMTDKGFQIGEVTWGSALKACMIAGAPAVADFFMEQMAQSNISATVIHYKLVMGAYAGRKAERILALAEEAKLHGCDKDTYFLEVQVAALLGFCAREKRVQSETAARTVVQQASPQHREAALATIREGKSRGETYGAIEGWEPKEISFRHLCTGMMVKQLQLAHGVGSANQTCAHFATAAVELRGKGLPHLAELEELWCRPSDAEGHFAGLRKTSTALLGRLGSWWHSHSRQPPQRNGTLALLEVFPGKALPGAGLAVQTLDFASKRREQLKGAAWSAVDGLRNALDFLCDDACGLRANAPSKLRQRAIEANMSKAFIAPGPLPRGHVRSKIAKKPADGVMSLSSPSATAAADDLSVDELCEACLAGDVTAVTRLAASAATKRGSGGLWPLHCAALAQSRGVEVAAALISARAALDAPGPEQKQATTAHLSNPNPLKCVSSSLASSQSHSKLEASAAFGPVATMSSEQRTTGNSGGEAASSRRSRASSPAPKPREGEPAPKTVVKPAEAKKSSATESLPVTFAFESLPPQLCPLALGTAGLARGLAAYSPFLSPLSALLSLAAAIYLIIYVTKIVLAPSGFRRDLAEPGTMSAVAAAPATLQLLTLRLHQVSGVLPLAAAQSAVLVFHVVQISCSLRFVFLNISKRLPPDPSWFPGILLYGMTNISSFAVGPAWLQATMPGHFWFTMTLYVPLKLVVLYRLFLSRSRDSVAPHAGMAVLMAPASFYTMAHLSSGKPGGDVMGYVLFADSTVCFLLALSLLYSRRKLWISGFHPTYVAFTFPLASTASAALLASERLPLVAGAACRTWATVLLLAALAASLTVQAGFLRLVFSLRSPRTKTAVHLAAEHAGGVEVLRVLLAAGASPDAQTLARRTPLHFAAVEGVRETIEVLLEARANVNAMNSCGAIPLHWAAKTGQAQLIQLLVEARSDLTVSDNLGRTPVEMAEDNLKGDAAAAIRQVLAMICEASTAFGSNLFTMWVVLTILGLTSCLGMSAVAFKFLYWNPSYEIWRYKCNPKYPKPEHVRTEILLTIKCISLSTMLPALSLYLAAQGKSQAFCGWGDRSFLWHLGSFIALVVGIDFFEWFYHLMGHEVPSMWKQHKSHHRFFNPTPFSVIADEAVDQLMRTAPMLLSIFLPINMDVLFGMFAVMFYAYGIYLHAGYELSWPDAHHPIINTSYQHYLHHAEGAVGKPNHTGFFVKCWDQIFGLDATAKLLAEGKCNCSKCSRERGERSLQAFQKVQKVDYSPLLTVTFWKEAFA</sequence>
<dbReference type="Gene3D" id="2.30.42.10">
    <property type="match status" value="1"/>
</dbReference>
<dbReference type="GO" id="GO:0085020">
    <property type="term" value="P:protein K6-linked ubiquitination"/>
    <property type="evidence" value="ECO:0007669"/>
    <property type="project" value="TreeGrafter"/>
</dbReference>
<dbReference type="InterPro" id="IPR036770">
    <property type="entry name" value="Ankyrin_rpt-contain_sf"/>
</dbReference>
<dbReference type="InterPro" id="IPR002110">
    <property type="entry name" value="Ankyrin_rpt"/>
</dbReference>
<dbReference type="GO" id="GO:0008610">
    <property type="term" value="P:lipid biosynthetic process"/>
    <property type="evidence" value="ECO:0007669"/>
    <property type="project" value="InterPro"/>
</dbReference>
<dbReference type="GO" id="GO:0005506">
    <property type="term" value="F:iron ion binding"/>
    <property type="evidence" value="ECO:0007669"/>
    <property type="project" value="InterPro"/>
</dbReference>
<dbReference type="OrthoDB" id="408954at2759"/>
<accession>A0A1Q9EV96</accession>
<feature type="compositionally biased region" description="Low complexity" evidence="9">
    <location>
        <begin position="919"/>
        <end position="930"/>
    </location>
</feature>
<comment type="caution">
    <text evidence="12">The sequence shown here is derived from an EMBL/GenBank/DDBJ whole genome shotgun (WGS) entry which is preliminary data.</text>
</comment>
<gene>
    <name evidence="12" type="primary">HACE1</name>
    <name evidence="12" type="ORF">AK812_SmicGene4820</name>
</gene>
<reference evidence="12 13" key="1">
    <citation type="submission" date="2016-02" db="EMBL/GenBank/DDBJ databases">
        <title>Genome analysis of coral dinoflagellate symbionts highlights evolutionary adaptations to a symbiotic lifestyle.</title>
        <authorList>
            <person name="Aranda M."/>
            <person name="Li Y."/>
            <person name="Liew Y.J."/>
            <person name="Baumgarten S."/>
            <person name="Simakov O."/>
            <person name="Wilson M."/>
            <person name="Piel J."/>
            <person name="Ashoor H."/>
            <person name="Bougouffa S."/>
            <person name="Bajic V.B."/>
            <person name="Ryu T."/>
            <person name="Ravasi T."/>
            <person name="Bayer T."/>
            <person name="Micklem G."/>
            <person name="Kim H."/>
            <person name="Bhak J."/>
            <person name="Lajeunesse T.C."/>
            <person name="Voolstra C.R."/>
        </authorList>
    </citation>
    <scope>NUCLEOTIDE SEQUENCE [LARGE SCALE GENOMIC DNA]</scope>
    <source>
        <strain evidence="12 13">CCMP2467</strain>
    </source>
</reference>
<feature type="transmembrane region" description="Helical" evidence="10">
    <location>
        <begin position="1151"/>
        <end position="1169"/>
    </location>
</feature>
<dbReference type="GO" id="GO:0016491">
    <property type="term" value="F:oxidoreductase activity"/>
    <property type="evidence" value="ECO:0007669"/>
    <property type="project" value="InterPro"/>
</dbReference>
<evidence type="ECO:0000256" key="6">
    <source>
        <dbReference type="ARBA" id="ARBA00023136"/>
    </source>
</evidence>
<dbReference type="Pfam" id="PF01535">
    <property type="entry name" value="PPR"/>
    <property type="match status" value="2"/>
</dbReference>
<dbReference type="PANTHER" id="PTHR24171:SF8">
    <property type="entry name" value="BRCA1-ASSOCIATED RING DOMAIN PROTEIN 1"/>
    <property type="match status" value="1"/>
</dbReference>
<evidence type="ECO:0000313" key="12">
    <source>
        <dbReference type="EMBL" id="OLQ11340.1"/>
    </source>
</evidence>
<feature type="transmembrane region" description="Helical" evidence="10">
    <location>
        <begin position="1093"/>
        <end position="1116"/>
    </location>
</feature>
<proteinExistence type="predicted"/>
<evidence type="ECO:0000256" key="5">
    <source>
        <dbReference type="ARBA" id="ARBA00023043"/>
    </source>
</evidence>
<evidence type="ECO:0000256" key="2">
    <source>
        <dbReference type="ARBA" id="ARBA00022692"/>
    </source>
</evidence>
<evidence type="ECO:0000256" key="4">
    <source>
        <dbReference type="ARBA" id="ARBA00022989"/>
    </source>
</evidence>
<evidence type="ECO:0000259" key="11">
    <source>
        <dbReference type="Pfam" id="PF04116"/>
    </source>
</evidence>
<feature type="compositionally biased region" description="Polar residues" evidence="9">
    <location>
        <begin position="904"/>
        <end position="913"/>
    </location>
</feature>